<dbReference type="InterPro" id="IPR052512">
    <property type="entry name" value="4CMD/NDH-1_regulator"/>
</dbReference>
<dbReference type="EMBL" id="CP017839">
    <property type="protein sequence ID" value="APA97419.1"/>
    <property type="molecule type" value="Genomic_DNA"/>
</dbReference>
<dbReference type="Gene3D" id="1.20.1290.10">
    <property type="entry name" value="AhpD-like"/>
    <property type="match status" value="1"/>
</dbReference>
<feature type="domain" description="Carboxymuconolactone decarboxylase-like" evidence="1">
    <location>
        <begin position="38"/>
        <end position="123"/>
    </location>
</feature>
<dbReference type="GO" id="GO:0047575">
    <property type="term" value="F:4-carboxymuconolactone decarboxylase activity"/>
    <property type="evidence" value="ECO:0007669"/>
    <property type="project" value="UniProtKB-EC"/>
</dbReference>
<proteinExistence type="predicted"/>
<organism evidence="2 3">
    <name type="scientific">Nocardia seriolae</name>
    <dbReference type="NCBI Taxonomy" id="37332"/>
    <lineage>
        <taxon>Bacteria</taxon>
        <taxon>Bacillati</taxon>
        <taxon>Actinomycetota</taxon>
        <taxon>Actinomycetes</taxon>
        <taxon>Mycobacteriales</taxon>
        <taxon>Nocardiaceae</taxon>
        <taxon>Nocardia</taxon>
    </lineage>
</organism>
<accession>A0ABC8ATG3</accession>
<dbReference type="PANTHER" id="PTHR33570:SF10">
    <property type="entry name" value="GAMMA-CARBOXYMUCONOLACTONE DECARBOXYLASE"/>
    <property type="match status" value="1"/>
</dbReference>
<dbReference type="RefSeq" id="WP_071343943.1">
    <property type="nucleotide sequence ID" value="NZ_CP017839.1"/>
</dbReference>
<dbReference type="SUPFAM" id="SSF69118">
    <property type="entry name" value="AhpD-like"/>
    <property type="match status" value="1"/>
</dbReference>
<reference evidence="2 3" key="1">
    <citation type="submission" date="2016-10" db="EMBL/GenBank/DDBJ databases">
        <title>Genome sequence of Nocardia seriolae strain EM150506, isolated from Anguila japonica.</title>
        <authorList>
            <person name="Han H.-J."/>
        </authorList>
    </citation>
    <scope>NUCLEOTIDE SEQUENCE [LARGE SCALE GENOMIC DNA]</scope>
    <source>
        <strain evidence="2 3">EM150506</strain>
    </source>
</reference>
<dbReference type="EC" id="4.1.1.44" evidence="2"/>
<dbReference type="KEGG" id="nsr:NS506_03367"/>
<dbReference type="InterPro" id="IPR029032">
    <property type="entry name" value="AhpD-like"/>
</dbReference>
<evidence type="ECO:0000313" key="3">
    <source>
        <dbReference type="Proteomes" id="UP000180166"/>
    </source>
</evidence>
<evidence type="ECO:0000313" key="2">
    <source>
        <dbReference type="EMBL" id="APA97419.1"/>
    </source>
</evidence>
<dbReference type="Pfam" id="PF02627">
    <property type="entry name" value="CMD"/>
    <property type="match status" value="1"/>
</dbReference>
<evidence type="ECO:0000259" key="1">
    <source>
        <dbReference type="Pfam" id="PF02627"/>
    </source>
</evidence>
<dbReference type="PANTHER" id="PTHR33570">
    <property type="entry name" value="4-CARBOXYMUCONOLACTONE DECARBOXYLASE FAMILY PROTEIN"/>
    <property type="match status" value="1"/>
</dbReference>
<sequence>MTSLDTTADRFERGLAVLDEISGPGGRAVVDRLADIAPDLGRYVVEFGYGDIYSRPGLTIQQRQLVTIAALAALGTAAPQLRFHIDAALNVGVTQTEIAEALIQIAAYAGFPASINGVAALREVLDQRAAE</sequence>
<gene>
    <name evidence="2" type="ORF">NS506_03367</name>
</gene>
<name>A0ABC8ATG3_9NOCA</name>
<keyword evidence="2" id="KW-0456">Lyase</keyword>
<dbReference type="Proteomes" id="UP000180166">
    <property type="component" value="Chromosome"/>
</dbReference>
<dbReference type="InterPro" id="IPR003779">
    <property type="entry name" value="CMD-like"/>
</dbReference>
<protein>
    <submittedName>
        <fullName evidence="2">4-carboxymuconolactone decarboxylase</fullName>
        <ecNumber evidence="2">4.1.1.44</ecNumber>
    </submittedName>
</protein>
<dbReference type="AlphaFoldDB" id="A0ABC8ATG3"/>